<accession>A0A2H0C2D5</accession>
<comment type="caution">
    <text evidence="1">The sequence shown here is derived from an EMBL/GenBank/DDBJ whole genome shotgun (WGS) entry which is preliminary data.</text>
</comment>
<reference evidence="1 2" key="1">
    <citation type="submission" date="2017-09" db="EMBL/GenBank/DDBJ databases">
        <title>Depth-based differentiation of microbial function through sediment-hosted aquifers and enrichment of novel symbionts in the deep terrestrial subsurface.</title>
        <authorList>
            <person name="Probst A.J."/>
            <person name="Ladd B."/>
            <person name="Jarett J.K."/>
            <person name="Geller-Mcgrath D.E."/>
            <person name="Sieber C.M."/>
            <person name="Emerson J.B."/>
            <person name="Anantharaman K."/>
            <person name="Thomas B.C."/>
            <person name="Malmstrom R."/>
            <person name="Stieglmeier M."/>
            <person name="Klingl A."/>
            <person name="Woyke T."/>
            <person name="Ryan C.M."/>
            <person name="Banfield J.F."/>
        </authorList>
    </citation>
    <scope>NUCLEOTIDE SEQUENCE [LARGE SCALE GENOMIC DNA]</scope>
    <source>
        <strain evidence="1">CG22_combo_CG10-13_8_21_14_all_33_16</strain>
    </source>
</reference>
<evidence type="ECO:0000313" key="1">
    <source>
        <dbReference type="EMBL" id="PIP64076.1"/>
    </source>
</evidence>
<dbReference type="EMBL" id="PCTD01000198">
    <property type="protein sequence ID" value="PIP64076.1"/>
    <property type="molecule type" value="Genomic_DNA"/>
</dbReference>
<protein>
    <recommendedName>
        <fullName evidence="3">DUF2283 domain-containing protein</fullName>
    </recommendedName>
</protein>
<dbReference type="InterPro" id="IPR019270">
    <property type="entry name" value="DUF2283"/>
</dbReference>
<evidence type="ECO:0008006" key="3">
    <source>
        <dbReference type="Google" id="ProtNLM"/>
    </source>
</evidence>
<dbReference type="Pfam" id="PF10049">
    <property type="entry name" value="DUF2283"/>
    <property type="match status" value="1"/>
</dbReference>
<evidence type="ECO:0000313" key="2">
    <source>
        <dbReference type="Proteomes" id="UP000230802"/>
    </source>
</evidence>
<organism evidence="1 2">
    <name type="scientific">Candidatus Roizmanbacteria bacterium CG22_combo_CG10-13_8_21_14_all_33_16</name>
    <dbReference type="NCBI Taxonomy" id="1974859"/>
    <lineage>
        <taxon>Bacteria</taxon>
        <taxon>Candidatus Roizmaniibacteriota</taxon>
    </lineage>
</organism>
<proteinExistence type="predicted"/>
<gene>
    <name evidence="1" type="ORF">COW96_04585</name>
</gene>
<name>A0A2H0C2D5_9BACT</name>
<dbReference type="Proteomes" id="UP000230802">
    <property type="component" value="Unassembled WGS sequence"/>
</dbReference>
<sequence length="108" mass="12616">MKKTNKKSIQPKAKTFYDEKEDVLWVVFKKGEEGRYEEITPDLNLEYDDGGNLIGLEVFNASKQQTFSNLIVSDKNEKYYFEDITENLTIGDVRDIKVTSNPYFQTFI</sequence>
<dbReference type="AlphaFoldDB" id="A0A2H0C2D5"/>